<comment type="caution">
    <text evidence="9">The sequence shown here is derived from an EMBL/GenBank/DDBJ whole genome shotgun (WGS) entry which is preliminary data.</text>
</comment>
<keyword evidence="6" id="KW-0326">Glycosidase</keyword>
<keyword evidence="4" id="KW-0378">Hydrolase</keyword>
<organism evidence="9 10">
    <name type="scientific">Penicillium arizonense</name>
    <dbReference type="NCBI Taxonomy" id="1835702"/>
    <lineage>
        <taxon>Eukaryota</taxon>
        <taxon>Fungi</taxon>
        <taxon>Dikarya</taxon>
        <taxon>Ascomycota</taxon>
        <taxon>Pezizomycotina</taxon>
        <taxon>Eurotiomycetes</taxon>
        <taxon>Eurotiomycetidae</taxon>
        <taxon>Eurotiales</taxon>
        <taxon>Aspergillaceae</taxon>
        <taxon>Penicillium</taxon>
    </lineage>
</organism>
<proteinExistence type="inferred from homology"/>
<dbReference type="InterPro" id="IPR050288">
    <property type="entry name" value="Cellulose_deg_GH3"/>
</dbReference>
<comment type="catalytic activity">
    <reaction evidence="1">
        <text>Hydrolysis of terminal, non-reducing beta-D-glucosyl residues with release of beta-D-glucose.</text>
        <dbReference type="EC" id="3.2.1.21"/>
    </reaction>
</comment>
<dbReference type="Proteomes" id="UP000177622">
    <property type="component" value="Unassembled WGS sequence"/>
</dbReference>
<keyword evidence="5" id="KW-0119">Carbohydrate metabolism</keyword>
<sequence>MSVPYDAGSLPAYYNQRTTKPASHIPYYLDVPKPVLYSFGYGLSYTTFSQNLQSAKSTSEGRNNGTFSHGDTVAFTVSVTNKGTVAGRSHVPEIYLLRRWGSSVTTPNKQLVALTRLEINAGETVTAVLELEVDRYLPVINREYERVLEAGQYTFALMDDGSLDAPTIADVTLIVESSHTYQKY</sequence>
<dbReference type="AlphaFoldDB" id="A0A1F5LW80"/>
<evidence type="ECO:0000313" key="9">
    <source>
        <dbReference type="EMBL" id="OGE57413.1"/>
    </source>
</evidence>
<evidence type="ECO:0000256" key="5">
    <source>
        <dbReference type="ARBA" id="ARBA00023277"/>
    </source>
</evidence>
<dbReference type="InterPro" id="IPR036881">
    <property type="entry name" value="Glyco_hydro_3_C_sf"/>
</dbReference>
<dbReference type="GeneID" id="34572385"/>
<dbReference type="SUPFAM" id="SSF52279">
    <property type="entry name" value="Beta-D-glucan exohydrolase, C-terminal domain"/>
    <property type="match status" value="1"/>
</dbReference>
<keyword evidence="10" id="KW-1185">Reference proteome</keyword>
<dbReference type="GO" id="GO:0008422">
    <property type="term" value="F:beta-glucosidase activity"/>
    <property type="evidence" value="ECO:0007669"/>
    <property type="project" value="UniProtKB-EC"/>
</dbReference>
<accession>A0A1F5LW80</accession>
<dbReference type="SMART" id="SM01217">
    <property type="entry name" value="Fn3_like"/>
    <property type="match status" value="1"/>
</dbReference>
<evidence type="ECO:0000256" key="4">
    <source>
        <dbReference type="ARBA" id="ARBA00022801"/>
    </source>
</evidence>
<dbReference type="InterPro" id="IPR026891">
    <property type="entry name" value="Fn3-like"/>
</dbReference>
<gene>
    <name evidence="9" type="ORF">PENARI_c002G07525</name>
</gene>
<evidence type="ECO:0000256" key="1">
    <source>
        <dbReference type="ARBA" id="ARBA00000448"/>
    </source>
</evidence>
<dbReference type="Pfam" id="PF14310">
    <property type="entry name" value="Fn3-like"/>
    <property type="match status" value="1"/>
</dbReference>
<feature type="domain" description="Fibronectin type III-like" evidence="8">
    <location>
        <begin position="90"/>
        <end position="161"/>
    </location>
</feature>
<dbReference type="OrthoDB" id="2123594at2759"/>
<dbReference type="RefSeq" id="XP_022492838.1">
    <property type="nucleotide sequence ID" value="XM_022627651.1"/>
</dbReference>
<evidence type="ECO:0000256" key="3">
    <source>
        <dbReference type="ARBA" id="ARBA00012744"/>
    </source>
</evidence>
<evidence type="ECO:0000256" key="6">
    <source>
        <dbReference type="ARBA" id="ARBA00023295"/>
    </source>
</evidence>
<name>A0A1F5LW80_PENAI</name>
<evidence type="ECO:0000259" key="8">
    <source>
        <dbReference type="SMART" id="SM01217"/>
    </source>
</evidence>
<dbReference type="PANTHER" id="PTHR42715:SF3">
    <property type="entry name" value="BETA-GLUCOSIDASE B-RELATED"/>
    <property type="match status" value="1"/>
</dbReference>
<evidence type="ECO:0000313" key="10">
    <source>
        <dbReference type="Proteomes" id="UP000177622"/>
    </source>
</evidence>
<dbReference type="GO" id="GO:0009251">
    <property type="term" value="P:glucan catabolic process"/>
    <property type="evidence" value="ECO:0007669"/>
    <property type="project" value="TreeGrafter"/>
</dbReference>
<dbReference type="Gene3D" id="3.40.50.1700">
    <property type="entry name" value="Glycoside hydrolase family 3 C-terminal domain"/>
    <property type="match status" value="1"/>
</dbReference>
<evidence type="ECO:0000256" key="7">
    <source>
        <dbReference type="ARBA" id="ARBA00023326"/>
    </source>
</evidence>
<dbReference type="EMBL" id="LXJU01000002">
    <property type="protein sequence ID" value="OGE57413.1"/>
    <property type="molecule type" value="Genomic_DNA"/>
</dbReference>
<dbReference type="Gene3D" id="2.60.40.10">
    <property type="entry name" value="Immunoglobulins"/>
    <property type="match status" value="1"/>
</dbReference>
<keyword evidence="7" id="KW-0624">Polysaccharide degradation</keyword>
<dbReference type="STRING" id="1835702.A0A1F5LW80"/>
<dbReference type="EC" id="3.2.1.21" evidence="3"/>
<dbReference type="PANTHER" id="PTHR42715">
    <property type="entry name" value="BETA-GLUCOSIDASE"/>
    <property type="match status" value="1"/>
</dbReference>
<dbReference type="InterPro" id="IPR013783">
    <property type="entry name" value="Ig-like_fold"/>
</dbReference>
<reference evidence="9 10" key="1">
    <citation type="journal article" date="2016" name="Sci. Rep.">
        <title>Penicillium arizonense, a new, genome sequenced fungal species, reveals a high chemical diversity in secreted metabolites.</title>
        <authorList>
            <person name="Grijseels S."/>
            <person name="Nielsen J.C."/>
            <person name="Randelovic M."/>
            <person name="Nielsen J."/>
            <person name="Nielsen K.F."/>
            <person name="Workman M."/>
            <person name="Frisvad J.C."/>
        </authorList>
    </citation>
    <scope>NUCLEOTIDE SEQUENCE [LARGE SCALE GENOMIC DNA]</scope>
    <source>
        <strain evidence="9 10">CBS 141311</strain>
    </source>
</reference>
<evidence type="ECO:0000256" key="2">
    <source>
        <dbReference type="ARBA" id="ARBA00005336"/>
    </source>
</evidence>
<comment type="similarity">
    <text evidence="2">Belongs to the glycosyl hydrolase 3 family.</text>
</comment>
<protein>
    <recommendedName>
        <fullName evidence="3">beta-glucosidase</fullName>
        <ecNumber evidence="3">3.2.1.21</ecNumber>
    </recommendedName>
</protein>